<sequence>MWLVIALGVLVGLPMGMTGAGGGMLAVPLLVFGLGISITAAVPIALLGVALAAWLAAVMGLRAGLVRYRAALLMALAGVLVAPLGVWLSHRLDQRLLAAVFALVLVYVAYKTVRDRHEVALDNSLPCTLGEDTGRFVWTSRCSRSVLLSGGLAGFMSGLVGVGGGFVLVPALQRISPLGMRSVVATTLTVIALVSTSIVTASLIGGQLDEQLALTFSIGAVTGLVLGHALAGKLGQGLIEGGFALLAVLAALLLLLHSFA</sequence>
<evidence type="ECO:0000313" key="7">
    <source>
        <dbReference type="Proteomes" id="UP000275137"/>
    </source>
</evidence>
<dbReference type="Pfam" id="PF01925">
    <property type="entry name" value="TauE"/>
    <property type="match status" value="1"/>
</dbReference>
<feature type="transmembrane region" description="Helical" evidence="5">
    <location>
        <begin position="212"/>
        <end position="231"/>
    </location>
</feature>
<evidence type="ECO:0000256" key="1">
    <source>
        <dbReference type="ARBA" id="ARBA00004141"/>
    </source>
</evidence>
<comment type="caution">
    <text evidence="6">The sequence shown here is derived from an EMBL/GenBank/DDBJ whole genome shotgun (WGS) entry which is preliminary data.</text>
</comment>
<dbReference type="AlphaFoldDB" id="A0A3N0V2P5"/>
<feature type="transmembrane region" description="Helical" evidence="5">
    <location>
        <begin position="183"/>
        <end position="205"/>
    </location>
</feature>
<reference evidence="6 7" key="1">
    <citation type="submission" date="2018-10" db="EMBL/GenBank/DDBJ databases">
        <authorList>
            <person name="Chen W.-M."/>
        </authorList>
    </citation>
    <scope>NUCLEOTIDE SEQUENCE [LARGE SCALE GENOMIC DNA]</scope>
    <source>
        <strain evidence="6 7">H-5</strain>
    </source>
</reference>
<keyword evidence="2 5" id="KW-0812">Transmembrane</keyword>
<keyword evidence="3 5" id="KW-1133">Transmembrane helix</keyword>
<gene>
    <name evidence="6" type="ORF">ED236_04660</name>
</gene>
<protein>
    <recommendedName>
        <fullName evidence="5">Probable membrane transporter protein</fullName>
    </recommendedName>
</protein>
<evidence type="ECO:0000256" key="5">
    <source>
        <dbReference type="RuleBase" id="RU363041"/>
    </source>
</evidence>
<keyword evidence="7" id="KW-1185">Reference proteome</keyword>
<feature type="transmembrane region" description="Helical" evidence="5">
    <location>
        <begin position="94"/>
        <end position="110"/>
    </location>
</feature>
<comment type="subcellular location">
    <subcellularLocation>
        <location evidence="5">Cell membrane</location>
        <topology evidence="5">Multi-pass membrane protein</topology>
    </subcellularLocation>
    <subcellularLocation>
        <location evidence="1">Membrane</location>
        <topology evidence="1">Multi-pass membrane protein</topology>
    </subcellularLocation>
</comment>
<dbReference type="RefSeq" id="WP_123236800.1">
    <property type="nucleotide sequence ID" value="NZ_RJVP01000002.1"/>
</dbReference>
<comment type="similarity">
    <text evidence="5">Belongs to the 4-toluene sulfonate uptake permease (TSUP) (TC 2.A.102) family.</text>
</comment>
<dbReference type="PANTHER" id="PTHR43701:SF2">
    <property type="entry name" value="MEMBRANE TRANSPORTER PROTEIN YJNA-RELATED"/>
    <property type="match status" value="1"/>
</dbReference>
<evidence type="ECO:0000256" key="3">
    <source>
        <dbReference type="ARBA" id="ARBA00022989"/>
    </source>
</evidence>
<evidence type="ECO:0000313" key="6">
    <source>
        <dbReference type="EMBL" id="ROH86993.1"/>
    </source>
</evidence>
<accession>A0A3N0V2P5</accession>
<organism evidence="6 7">
    <name type="scientific">Pseudomethylobacillus aquaticus</name>
    <dbReference type="NCBI Taxonomy" id="2676064"/>
    <lineage>
        <taxon>Bacteria</taxon>
        <taxon>Pseudomonadati</taxon>
        <taxon>Pseudomonadota</taxon>
        <taxon>Betaproteobacteria</taxon>
        <taxon>Nitrosomonadales</taxon>
        <taxon>Methylophilaceae</taxon>
        <taxon>Pseudomethylobacillus</taxon>
    </lineage>
</organism>
<dbReference type="GO" id="GO:0005886">
    <property type="term" value="C:plasma membrane"/>
    <property type="evidence" value="ECO:0007669"/>
    <property type="project" value="UniProtKB-SubCell"/>
</dbReference>
<evidence type="ECO:0000256" key="4">
    <source>
        <dbReference type="ARBA" id="ARBA00023136"/>
    </source>
</evidence>
<dbReference type="InterPro" id="IPR002781">
    <property type="entry name" value="TM_pro_TauE-like"/>
</dbReference>
<dbReference type="Proteomes" id="UP000275137">
    <property type="component" value="Unassembled WGS sequence"/>
</dbReference>
<feature type="transmembrane region" description="Helical" evidence="5">
    <location>
        <begin position="237"/>
        <end position="256"/>
    </location>
</feature>
<feature type="transmembrane region" description="Helical" evidence="5">
    <location>
        <begin position="32"/>
        <end position="58"/>
    </location>
</feature>
<name>A0A3N0V2P5_9PROT</name>
<dbReference type="PANTHER" id="PTHR43701">
    <property type="entry name" value="MEMBRANE TRANSPORTER PROTEIN MJ0441-RELATED"/>
    <property type="match status" value="1"/>
</dbReference>
<feature type="transmembrane region" description="Helical" evidence="5">
    <location>
        <begin position="145"/>
        <end position="171"/>
    </location>
</feature>
<dbReference type="EMBL" id="RJVP01000002">
    <property type="protein sequence ID" value="ROH86993.1"/>
    <property type="molecule type" value="Genomic_DNA"/>
</dbReference>
<feature type="transmembrane region" description="Helical" evidence="5">
    <location>
        <begin position="70"/>
        <end position="88"/>
    </location>
</feature>
<proteinExistence type="inferred from homology"/>
<dbReference type="InterPro" id="IPR051598">
    <property type="entry name" value="TSUP/Inactive_protease-like"/>
</dbReference>
<keyword evidence="5" id="KW-1003">Cell membrane</keyword>
<keyword evidence="4 5" id="KW-0472">Membrane</keyword>
<evidence type="ECO:0000256" key="2">
    <source>
        <dbReference type="ARBA" id="ARBA00022692"/>
    </source>
</evidence>